<dbReference type="Proteomes" id="UP001178662">
    <property type="component" value="Chromosome"/>
</dbReference>
<evidence type="ECO:0000313" key="2">
    <source>
        <dbReference type="Proteomes" id="UP001178662"/>
    </source>
</evidence>
<accession>A0AA95EWK2</accession>
<gene>
    <name evidence="1" type="ORF">P0Y55_18170</name>
</gene>
<dbReference type="AlphaFoldDB" id="A0AA95EWK2"/>
<name>A0AA95EWK2_9BACL</name>
<proteinExistence type="predicted"/>
<dbReference type="EMBL" id="CP119317">
    <property type="protein sequence ID" value="WEK54434.1"/>
    <property type="molecule type" value="Genomic_DNA"/>
</dbReference>
<protein>
    <submittedName>
        <fullName evidence="1">Uncharacterized protein</fullName>
    </submittedName>
</protein>
<keyword evidence="2" id="KW-1185">Reference proteome</keyword>
<organism evidence="1 2">
    <name type="scientific">Candidatus Cohnella colombiensis</name>
    <dbReference type="NCBI Taxonomy" id="3121368"/>
    <lineage>
        <taxon>Bacteria</taxon>
        <taxon>Bacillati</taxon>
        <taxon>Bacillota</taxon>
        <taxon>Bacilli</taxon>
        <taxon>Bacillales</taxon>
        <taxon>Paenibacillaceae</taxon>
        <taxon>Cohnella</taxon>
    </lineage>
</organism>
<reference evidence="1" key="1">
    <citation type="submission" date="2023-03" db="EMBL/GenBank/DDBJ databases">
        <title>Andean soil-derived lignocellulolytic bacterial consortium as a source of novel taxa and putative plastic-active enzymes.</title>
        <authorList>
            <person name="Diaz-Garcia L."/>
            <person name="Chuvochina M."/>
            <person name="Feuerriegel G."/>
            <person name="Bunk B."/>
            <person name="Sproer C."/>
            <person name="Streit W.R."/>
            <person name="Rodriguez L.M."/>
            <person name="Overmann J."/>
            <person name="Jimenez D.J."/>
        </authorList>
    </citation>
    <scope>NUCLEOTIDE SEQUENCE</scope>
    <source>
        <strain evidence="1">MAG 2441</strain>
    </source>
</reference>
<sequence>MTKWKIAIPIIILIGAGLLILSQAERESAFSESTASKDKDDQLTLAVTEDERFRLYVTPSLEDNNGFSQVYVESDAGKVQTFNWPIFHQSPALEPTLELVDLNNDGVDELVVILRYPLEYGTHSQVAHVLNTTNLTEIPVQDAGEYLTQNTKSQIAKYDDHVLVKLNSNGQSYEKAFDSKQMAAWGDTIDFNYSMNYKVVTCPLENRLCVTVDAVIGVGADKLKFGTIDVYYALTEQGMVVDTDRLGFLALESEIAGEIPLYAIQAGGNYIALWDRDSADNLVALLGEPIAESTRQLGPEADTFDGTYIRELTYDGLELKLASGDGEGFYIIGIRVFNDRYKTSLGIKVGDTTQQVEAIYPSIEVAKEGREPPDNFAYILSESIAIGLLIDIKDGIVNEMYFEYLMD</sequence>
<evidence type="ECO:0000313" key="1">
    <source>
        <dbReference type="EMBL" id="WEK54434.1"/>
    </source>
</evidence>